<feature type="chain" id="PRO_5022987317" description="PPAF-2-like Clip domain-containing protein" evidence="1">
    <location>
        <begin position="18"/>
        <end position="150"/>
    </location>
</feature>
<organism evidence="2 3">
    <name type="scientific">Leptidea sinapis</name>
    <dbReference type="NCBI Taxonomy" id="189913"/>
    <lineage>
        <taxon>Eukaryota</taxon>
        <taxon>Metazoa</taxon>
        <taxon>Ecdysozoa</taxon>
        <taxon>Arthropoda</taxon>
        <taxon>Hexapoda</taxon>
        <taxon>Insecta</taxon>
        <taxon>Pterygota</taxon>
        <taxon>Neoptera</taxon>
        <taxon>Endopterygota</taxon>
        <taxon>Lepidoptera</taxon>
        <taxon>Glossata</taxon>
        <taxon>Ditrysia</taxon>
        <taxon>Papilionoidea</taxon>
        <taxon>Pieridae</taxon>
        <taxon>Dismorphiinae</taxon>
        <taxon>Leptidea</taxon>
    </lineage>
</organism>
<keyword evidence="3" id="KW-1185">Reference proteome</keyword>
<feature type="signal peptide" evidence="1">
    <location>
        <begin position="1"/>
        <end position="17"/>
    </location>
</feature>
<protein>
    <recommendedName>
        <fullName evidence="4">PPAF-2-like Clip domain-containing protein</fullName>
    </recommendedName>
</protein>
<name>A0A5E4QIB3_9NEOP</name>
<sequence length="150" mass="17135">MLLTALVIPVVFLVVSSQSNHNYSLTDFTNHEGECVKPSRCEQAKEKIDPTTAFDIRSSKCHYLLKCCPLDLIKKDTENIIPEKQGNVGCGWSNPGASVLRATRDYADFGEFRWMVALLNMEKLRLYWWRVTHTPLCCAHSSPLHEMSCW</sequence>
<evidence type="ECO:0008006" key="4">
    <source>
        <dbReference type="Google" id="ProtNLM"/>
    </source>
</evidence>
<accession>A0A5E4QIB3</accession>
<gene>
    <name evidence="2" type="ORF">LSINAPIS_LOCUS9187</name>
</gene>
<reference evidence="2 3" key="1">
    <citation type="submission" date="2017-07" db="EMBL/GenBank/DDBJ databases">
        <authorList>
            <person name="Talla V."/>
            <person name="Backstrom N."/>
        </authorList>
    </citation>
    <scope>NUCLEOTIDE SEQUENCE [LARGE SCALE GENOMIC DNA]</scope>
</reference>
<evidence type="ECO:0000313" key="3">
    <source>
        <dbReference type="Proteomes" id="UP000324832"/>
    </source>
</evidence>
<dbReference type="Proteomes" id="UP000324832">
    <property type="component" value="Unassembled WGS sequence"/>
</dbReference>
<evidence type="ECO:0000256" key="1">
    <source>
        <dbReference type="SAM" id="SignalP"/>
    </source>
</evidence>
<dbReference type="AlphaFoldDB" id="A0A5E4QIB3"/>
<keyword evidence="1" id="KW-0732">Signal</keyword>
<evidence type="ECO:0000313" key="2">
    <source>
        <dbReference type="EMBL" id="VVC98037.1"/>
    </source>
</evidence>
<proteinExistence type="predicted"/>
<dbReference type="EMBL" id="FZQP02003335">
    <property type="protein sequence ID" value="VVC98037.1"/>
    <property type="molecule type" value="Genomic_DNA"/>
</dbReference>